<protein>
    <submittedName>
        <fullName evidence="1">Uncharacterized protein</fullName>
    </submittedName>
</protein>
<evidence type="ECO:0000313" key="4">
    <source>
        <dbReference type="Proteomes" id="UP000268291"/>
    </source>
</evidence>
<dbReference type="OrthoDB" id="3256527at2"/>
<organism evidence="1 3">
    <name type="scientific">Labedella gwakjiensis</name>
    <dbReference type="NCBI Taxonomy" id="390269"/>
    <lineage>
        <taxon>Bacteria</taxon>
        <taxon>Bacillati</taxon>
        <taxon>Actinomycetota</taxon>
        <taxon>Actinomycetes</taxon>
        <taxon>Micrococcales</taxon>
        <taxon>Microbacteriaceae</taxon>
        <taxon>Labedella</taxon>
    </lineage>
</organism>
<dbReference type="Proteomes" id="UP000241203">
    <property type="component" value="Unassembled WGS sequence"/>
</dbReference>
<dbReference type="EMBL" id="PYAU01000001">
    <property type="protein sequence ID" value="PSL37836.1"/>
    <property type="molecule type" value="Genomic_DNA"/>
</dbReference>
<reference evidence="1 3" key="1">
    <citation type="submission" date="2018-03" db="EMBL/GenBank/DDBJ databases">
        <title>Genomic Encyclopedia of Archaeal and Bacterial Type Strains, Phase II (KMG-II): from individual species to whole genera.</title>
        <authorList>
            <person name="Goeker M."/>
        </authorList>
    </citation>
    <scope>NUCLEOTIDE SEQUENCE [LARGE SCALE GENOMIC DNA]</scope>
    <source>
        <strain evidence="1 3">DSM 21548</strain>
    </source>
</reference>
<proteinExistence type="predicted"/>
<dbReference type="RefSeq" id="WP_106562925.1">
    <property type="nucleotide sequence ID" value="NZ_PYAU01000001.1"/>
</dbReference>
<comment type="caution">
    <text evidence="1">The sequence shown here is derived from an EMBL/GenBank/DDBJ whole genome shotgun (WGS) entry which is preliminary data.</text>
</comment>
<evidence type="ECO:0000313" key="1">
    <source>
        <dbReference type="EMBL" id="PSL37836.1"/>
    </source>
</evidence>
<evidence type="ECO:0000313" key="3">
    <source>
        <dbReference type="Proteomes" id="UP000241203"/>
    </source>
</evidence>
<accession>A0A2P8GV55</accession>
<dbReference type="Proteomes" id="UP000268291">
    <property type="component" value="Unassembled WGS sequence"/>
</dbReference>
<name>A0A2P8GV55_9MICO</name>
<keyword evidence="4" id="KW-1185">Reference proteome</keyword>
<reference evidence="2 4" key="2">
    <citation type="submission" date="2018-12" db="EMBL/GenBank/DDBJ databases">
        <authorList>
            <person name="hu s."/>
            <person name="Xu Y."/>
            <person name="Xu B."/>
            <person name="Li F."/>
        </authorList>
    </citation>
    <scope>NUCLEOTIDE SEQUENCE [LARGE SCALE GENOMIC DNA]</scope>
    <source>
        <strain evidence="2 4">KSW2-17</strain>
    </source>
</reference>
<gene>
    <name evidence="1" type="ORF">CLV49_1443</name>
    <name evidence="2" type="ORF">ELQ93_11985</name>
</gene>
<sequence length="96" mass="10342">MPSFRVTMTIGALRPGVAPERVQPRAEDAAKEVAVLESSQVDVVRGEARLTVRFTAEDAEIALQVARHVIATTTDVAQLGDATITQRDGGTWRRVG</sequence>
<dbReference type="EMBL" id="RZGY01000001">
    <property type="protein sequence ID" value="RUQ87591.1"/>
    <property type="molecule type" value="Genomic_DNA"/>
</dbReference>
<evidence type="ECO:0000313" key="2">
    <source>
        <dbReference type="EMBL" id="RUQ87591.1"/>
    </source>
</evidence>
<dbReference type="AlphaFoldDB" id="A0A2P8GV55"/>